<gene>
    <name evidence="1" type="ORF">AVDCRST_MAG88-3356</name>
</gene>
<dbReference type="Gene3D" id="1.10.3210.10">
    <property type="entry name" value="Hypothetical protein af1432"/>
    <property type="match status" value="1"/>
</dbReference>
<reference evidence="1" key="1">
    <citation type="submission" date="2020-02" db="EMBL/GenBank/DDBJ databases">
        <authorList>
            <person name="Meier V. D."/>
        </authorList>
    </citation>
    <scope>NUCLEOTIDE SEQUENCE</scope>
    <source>
        <strain evidence="1">AVDCRST_MAG88</strain>
    </source>
</reference>
<dbReference type="EMBL" id="CADCWM010000806">
    <property type="protein sequence ID" value="CAA9581234.1"/>
    <property type="molecule type" value="Genomic_DNA"/>
</dbReference>
<organism evidence="1">
    <name type="scientific">uncultured Thermomicrobiales bacterium</name>
    <dbReference type="NCBI Taxonomy" id="1645740"/>
    <lineage>
        <taxon>Bacteria</taxon>
        <taxon>Pseudomonadati</taxon>
        <taxon>Thermomicrobiota</taxon>
        <taxon>Thermomicrobia</taxon>
        <taxon>Thermomicrobiales</taxon>
        <taxon>environmental samples</taxon>
    </lineage>
</organism>
<feature type="non-terminal residue" evidence="1">
    <location>
        <position position="1"/>
    </location>
</feature>
<evidence type="ECO:0000313" key="1">
    <source>
        <dbReference type="EMBL" id="CAA9581234.1"/>
    </source>
</evidence>
<dbReference type="AlphaFoldDB" id="A0A6J4VRN4"/>
<proteinExistence type="predicted"/>
<accession>A0A6J4VRN4</accession>
<name>A0A6J4VRN4_9BACT</name>
<dbReference type="SUPFAM" id="SSF109604">
    <property type="entry name" value="HD-domain/PDEase-like"/>
    <property type="match status" value="1"/>
</dbReference>
<protein>
    <submittedName>
        <fullName evidence="1">Uncharacterized protein</fullName>
    </submittedName>
</protein>
<sequence>FGPVVAEYVENLTDVSRPTDGNRRVRKAIDQQHTARARPEAKTIKLADIIANSGSIIAHDPGFAQVYMREQHALLRVLAEGDPTLHARAKRIVDGYLAGEEG</sequence>